<protein>
    <submittedName>
        <fullName evidence="1">Uncharacterized protein</fullName>
    </submittedName>
</protein>
<dbReference type="Proteomes" id="UP000002457">
    <property type="component" value="Chromosome"/>
</dbReference>
<dbReference type="OrthoDB" id="110683at2157"/>
<accession>B8GHV6</accession>
<organism evidence="1 2">
    <name type="scientific">Methanosphaerula palustris (strain ATCC BAA-1556 / DSM 19958 / E1-9c)</name>
    <dbReference type="NCBI Taxonomy" id="521011"/>
    <lineage>
        <taxon>Archaea</taxon>
        <taxon>Methanobacteriati</taxon>
        <taxon>Methanobacteriota</taxon>
        <taxon>Stenosarchaea group</taxon>
        <taxon>Methanomicrobia</taxon>
        <taxon>Methanomicrobiales</taxon>
        <taxon>Methanoregulaceae</taxon>
        <taxon>Methanosphaerula</taxon>
    </lineage>
</organism>
<keyword evidence="2" id="KW-1185">Reference proteome</keyword>
<evidence type="ECO:0000313" key="2">
    <source>
        <dbReference type="Proteomes" id="UP000002457"/>
    </source>
</evidence>
<proteinExistence type="predicted"/>
<evidence type="ECO:0000313" key="1">
    <source>
        <dbReference type="EMBL" id="ACL16696.1"/>
    </source>
</evidence>
<dbReference type="HOGENOM" id="CLU_3148005_0_0_2"/>
<dbReference type="RefSeq" id="WP_012618015.1">
    <property type="nucleotide sequence ID" value="NC_011832.1"/>
</dbReference>
<dbReference type="STRING" id="521011.Mpal_1365"/>
<reference evidence="1 2" key="1">
    <citation type="journal article" date="2015" name="Genome Announc.">
        <title>Complete Genome Sequence of Methanosphaerula palustris E1-9CT, a Hydrogenotrophic Methanogen Isolated from a Minerotrophic Fen Peatland.</title>
        <authorList>
            <person name="Cadillo-Quiroz H."/>
            <person name="Browne P."/>
            <person name="Kyrpides N."/>
            <person name="Woyke T."/>
            <person name="Goodwin L."/>
            <person name="Detter C."/>
            <person name="Yavitt J.B."/>
            <person name="Zinder S.H."/>
        </authorList>
    </citation>
    <scope>NUCLEOTIDE SEQUENCE [LARGE SCALE GENOMIC DNA]</scope>
    <source>
        <strain evidence="2">ATCC BAA-1556 / DSM 19958 / E1-9c</strain>
    </source>
</reference>
<sequence length="48" mass="5393">MTPVERAAFKEIRGRPLITDVTSSRPQAEGSIAGDVIPEFCRTIWSFR</sequence>
<name>B8GHV6_METPE</name>
<gene>
    <name evidence="1" type="ordered locus">Mpal_1365</name>
</gene>
<dbReference type="EMBL" id="CP001338">
    <property type="protein sequence ID" value="ACL16696.1"/>
    <property type="molecule type" value="Genomic_DNA"/>
</dbReference>
<dbReference type="GeneID" id="43500023"/>
<dbReference type="KEGG" id="mpl:Mpal_1365"/>
<dbReference type="AlphaFoldDB" id="B8GHV6"/>